<evidence type="ECO:0000313" key="1">
    <source>
        <dbReference type="EMBL" id="ABO09264.1"/>
    </source>
</evidence>
<dbReference type="eggNOG" id="arCOG05663">
    <property type="taxonomic scope" value="Archaea"/>
</dbReference>
<protein>
    <submittedName>
        <fullName evidence="1">Uncharacterized protein</fullName>
    </submittedName>
</protein>
<dbReference type="AlphaFoldDB" id="A3MX97"/>
<dbReference type="HOGENOM" id="CLU_2271145_0_0_2"/>
<accession>A3MX97</accession>
<dbReference type="EMBL" id="CP000561">
    <property type="protein sequence ID" value="ABO09264.1"/>
    <property type="molecule type" value="Genomic_DNA"/>
</dbReference>
<evidence type="ECO:0000313" key="2">
    <source>
        <dbReference type="Proteomes" id="UP000001431"/>
    </source>
</evidence>
<dbReference type="STRING" id="410359.Pcal_1847"/>
<organism evidence="1 2">
    <name type="scientific">Pyrobaculum calidifontis (strain DSM 21063 / JCM 11548 / VA1)</name>
    <dbReference type="NCBI Taxonomy" id="410359"/>
    <lineage>
        <taxon>Archaea</taxon>
        <taxon>Thermoproteota</taxon>
        <taxon>Thermoprotei</taxon>
        <taxon>Thermoproteales</taxon>
        <taxon>Thermoproteaceae</taxon>
        <taxon>Pyrobaculum</taxon>
    </lineage>
</organism>
<dbReference type="RefSeq" id="WP_011850522.1">
    <property type="nucleotide sequence ID" value="NC_009073.1"/>
</dbReference>
<reference evidence="1" key="1">
    <citation type="submission" date="2007-02" db="EMBL/GenBank/DDBJ databases">
        <title>Complete sequence of Pyrobaculum calidifontis JCM 11548.</title>
        <authorList>
            <consortium name="US DOE Joint Genome Institute"/>
            <person name="Copeland A."/>
            <person name="Lucas S."/>
            <person name="Lapidus A."/>
            <person name="Barry K."/>
            <person name="Glavina del Rio T."/>
            <person name="Dalin E."/>
            <person name="Tice H."/>
            <person name="Pitluck S."/>
            <person name="Chain P."/>
            <person name="Malfatti S."/>
            <person name="Shin M."/>
            <person name="Vergez L."/>
            <person name="Schmutz J."/>
            <person name="Larimer F."/>
            <person name="Land M."/>
            <person name="Hauser L."/>
            <person name="Kyrpides N."/>
            <person name="Mikhailova N."/>
            <person name="Cozen A.E."/>
            <person name="Fitz-Gibbon S.T."/>
            <person name="House C.H."/>
            <person name="Saltikov C."/>
            <person name="Lowe T.M."/>
            <person name="Richardson P."/>
        </authorList>
    </citation>
    <scope>NUCLEOTIDE SEQUENCE [LARGE SCALE GENOMIC DNA]</scope>
    <source>
        <strain evidence="1">JCM 11548</strain>
    </source>
</reference>
<sequence>MDYSIEHGKVKEAIEKAQCTGASPQDVANCIVEQLKAAGYTPSKVQLLDANVDPVEKPEQTRFIRIEANKPGDKNVHIFTFAVLRPGGQFKPLWLQSAVVER</sequence>
<dbReference type="OrthoDB" id="24925at2157"/>
<dbReference type="Proteomes" id="UP000001431">
    <property type="component" value="Chromosome"/>
</dbReference>
<gene>
    <name evidence="1" type="ordered locus">Pcal_1847</name>
</gene>
<proteinExistence type="predicted"/>
<keyword evidence="2" id="KW-1185">Reference proteome</keyword>
<name>A3MX97_PYRCJ</name>
<dbReference type="KEGG" id="pcl:Pcal_1847"/>
<dbReference type="GeneID" id="4908345"/>